<dbReference type="GeneID" id="7844628"/>
<evidence type="ECO:0000313" key="1">
    <source>
        <dbReference type="EMBL" id="EAR96907.2"/>
    </source>
</evidence>
<organism evidence="1 2">
    <name type="scientific">Tetrahymena thermophila (strain SB210)</name>
    <dbReference type="NCBI Taxonomy" id="312017"/>
    <lineage>
        <taxon>Eukaryota</taxon>
        <taxon>Sar</taxon>
        <taxon>Alveolata</taxon>
        <taxon>Ciliophora</taxon>
        <taxon>Intramacronucleata</taxon>
        <taxon>Oligohymenophorea</taxon>
        <taxon>Hymenostomatida</taxon>
        <taxon>Tetrahymenina</taxon>
        <taxon>Tetrahymenidae</taxon>
        <taxon>Tetrahymena</taxon>
    </lineage>
</organism>
<accession>Q23KD6</accession>
<dbReference type="InParanoid" id="Q23KD6"/>
<keyword evidence="2" id="KW-1185">Reference proteome</keyword>
<protein>
    <submittedName>
        <fullName evidence="1">Uncharacterized protein</fullName>
    </submittedName>
</protein>
<dbReference type="HOGENOM" id="CLU_651339_0_0_1"/>
<evidence type="ECO:0000313" key="2">
    <source>
        <dbReference type="Proteomes" id="UP000009168"/>
    </source>
</evidence>
<dbReference type="RefSeq" id="XP_001017152.2">
    <property type="nucleotide sequence ID" value="XM_001017152.2"/>
</dbReference>
<gene>
    <name evidence="1" type="ORF">TTHERM_00193990</name>
</gene>
<sequence length="287" mass="33887">MSQLRNSFHEGLAGRRNFVKSYDSIDNYYALDSEEDKSSDGYEYESSSKKIIKKKLVFSECLANSPDTPDFDNQYQFQDVLQQGKEYSSQQNSIQLQQLKFMPHSILIKSPERRNSQKKVDFCLKSKENSIHPFQKKQNEFFSSDKQLKIMKQKIKNNEQNFQHETNQLNVGNELVNMQTKPEQYQQNIQENPTDKSTNSNKQNNQELNQLNTEDNQIHSQHIETQIKQKLNLFYEQYCQKIDQIKLKLFKKDTSIKGMCSREFLKYASMHERSDQMTQQVNSVSQN</sequence>
<dbReference type="EMBL" id="GG662673">
    <property type="protein sequence ID" value="EAR96907.2"/>
    <property type="molecule type" value="Genomic_DNA"/>
</dbReference>
<proteinExistence type="predicted"/>
<reference evidence="2" key="1">
    <citation type="journal article" date="2006" name="PLoS Biol.">
        <title>Macronuclear genome sequence of the ciliate Tetrahymena thermophila, a model eukaryote.</title>
        <authorList>
            <person name="Eisen J.A."/>
            <person name="Coyne R.S."/>
            <person name="Wu M."/>
            <person name="Wu D."/>
            <person name="Thiagarajan M."/>
            <person name="Wortman J.R."/>
            <person name="Badger J.H."/>
            <person name="Ren Q."/>
            <person name="Amedeo P."/>
            <person name="Jones K.M."/>
            <person name="Tallon L.J."/>
            <person name="Delcher A.L."/>
            <person name="Salzberg S.L."/>
            <person name="Silva J.C."/>
            <person name="Haas B.J."/>
            <person name="Majoros W.H."/>
            <person name="Farzad M."/>
            <person name="Carlton J.M."/>
            <person name="Smith R.K. Jr."/>
            <person name="Garg J."/>
            <person name="Pearlman R.E."/>
            <person name="Karrer K.M."/>
            <person name="Sun L."/>
            <person name="Manning G."/>
            <person name="Elde N.C."/>
            <person name="Turkewitz A.P."/>
            <person name="Asai D.J."/>
            <person name="Wilkes D.E."/>
            <person name="Wang Y."/>
            <person name="Cai H."/>
            <person name="Collins K."/>
            <person name="Stewart B.A."/>
            <person name="Lee S.R."/>
            <person name="Wilamowska K."/>
            <person name="Weinberg Z."/>
            <person name="Ruzzo W.L."/>
            <person name="Wloga D."/>
            <person name="Gaertig J."/>
            <person name="Frankel J."/>
            <person name="Tsao C.-C."/>
            <person name="Gorovsky M.A."/>
            <person name="Keeling P.J."/>
            <person name="Waller R.F."/>
            <person name="Patron N.J."/>
            <person name="Cherry J.M."/>
            <person name="Stover N.A."/>
            <person name="Krieger C.J."/>
            <person name="del Toro C."/>
            <person name="Ryder H.F."/>
            <person name="Williamson S.C."/>
            <person name="Barbeau R.A."/>
            <person name="Hamilton E.P."/>
            <person name="Orias E."/>
        </authorList>
    </citation>
    <scope>NUCLEOTIDE SEQUENCE [LARGE SCALE GENOMIC DNA]</scope>
    <source>
        <strain evidence="2">SB210</strain>
    </source>
</reference>
<dbReference type="Proteomes" id="UP000009168">
    <property type="component" value="Unassembled WGS sequence"/>
</dbReference>
<dbReference type="AlphaFoldDB" id="Q23KD6"/>
<dbReference type="KEGG" id="tet:TTHERM_00193990"/>
<name>Q23KD6_TETTS</name>